<dbReference type="Pfam" id="PF07799">
    <property type="entry name" value="DUF1643"/>
    <property type="match status" value="1"/>
</dbReference>
<dbReference type="InterPro" id="IPR012441">
    <property type="entry name" value="DUF1643"/>
</dbReference>
<evidence type="ECO:0008006" key="3">
    <source>
        <dbReference type="Google" id="ProtNLM"/>
    </source>
</evidence>
<keyword evidence="2" id="KW-1185">Reference proteome</keyword>
<comment type="caution">
    <text evidence="1">The sequence shown here is derived from an EMBL/GenBank/DDBJ whole genome shotgun (WGS) entry which is preliminary data.</text>
</comment>
<reference evidence="1 2" key="1">
    <citation type="submission" date="2020-08" db="EMBL/GenBank/DDBJ databases">
        <title>Genomic Encyclopedia of Type Strains, Phase IV (KMG-IV): sequencing the most valuable type-strain genomes for metagenomic binning, comparative biology and taxonomic classification.</title>
        <authorList>
            <person name="Goeker M."/>
        </authorList>
    </citation>
    <scope>NUCLEOTIDE SEQUENCE [LARGE SCALE GENOMIC DNA]</scope>
    <source>
        <strain evidence="1 2">DSM 19612</strain>
    </source>
</reference>
<dbReference type="EMBL" id="JACHGH010000003">
    <property type="protein sequence ID" value="MBB6452769.1"/>
    <property type="molecule type" value="Genomic_DNA"/>
</dbReference>
<accession>A0A841PV62</accession>
<dbReference type="Proteomes" id="UP000581688">
    <property type="component" value="Unassembled WGS sequence"/>
</dbReference>
<proteinExistence type="predicted"/>
<name>A0A841PV62_9BACI</name>
<dbReference type="RefSeq" id="WP_174495322.1">
    <property type="nucleotide sequence ID" value="NZ_CADDWK010000003.1"/>
</dbReference>
<gene>
    <name evidence="1" type="ORF">HNQ94_001215</name>
</gene>
<evidence type="ECO:0000313" key="2">
    <source>
        <dbReference type="Proteomes" id="UP000581688"/>
    </source>
</evidence>
<dbReference type="AlphaFoldDB" id="A0A841PV62"/>
<protein>
    <recommendedName>
        <fullName evidence="3">DUF1643 domain-containing protein</fullName>
    </recommendedName>
</protein>
<organism evidence="1 2">
    <name type="scientific">Salirhabdus euzebyi</name>
    <dbReference type="NCBI Taxonomy" id="394506"/>
    <lineage>
        <taxon>Bacteria</taxon>
        <taxon>Bacillati</taxon>
        <taxon>Bacillota</taxon>
        <taxon>Bacilli</taxon>
        <taxon>Bacillales</taxon>
        <taxon>Bacillaceae</taxon>
        <taxon>Salirhabdus</taxon>
    </lineage>
</organism>
<evidence type="ECO:0000313" key="1">
    <source>
        <dbReference type="EMBL" id="MBB6452769.1"/>
    </source>
</evidence>
<sequence length="210" mass="24226">MAHVYFSSYVDEENIVVNPTNNIENNSICHRFSLTIPFKQRPNGGNVLVFMKNPSDAGKEYHKKKISDDTLYKVLDYLYKAEQRFSKVIILNLFTIVNGTASNIKEYIGSDEELIFREKNNNLIEEHLSQYNEANDEIIAAWGSYNGILESKYNKRIKEVLKIIGDRPLKIVGKTVNNGKYPGHGKWWYDYEPILPYPSTAISYNKFKGS</sequence>